<comment type="caution">
    <text evidence="2">The sequence shown here is derived from an EMBL/GenBank/DDBJ whole genome shotgun (WGS) entry which is preliminary data.</text>
</comment>
<dbReference type="AlphaFoldDB" id="A0AAD8WHV6"/>
<evidence type="ECO:0000313" key="2">
    <source>
        <dbReference type="EMBL" id="KAK1660863.1"/>
    </source>
</evidence>
<gene>
    <name evidence="2" type="ORF">QYE76_049022</name>
</gene>
<evidence type="ECO:0000256" key="1">
    <source>
        <dbReference type="SAM" id="Coils"/>
    </source>
</evidence>
<dbReference type="Proteomes" id="UP001231189">
    <property type="component" value="Unassembled WGS sequence"/>
</dbReference>
<keyword evidence="3" id="KW-1185">Reference proteome</keyword>
<organism evidence="2 3">
    <name type="scientific">Lolium multiflorum</name>
    <name type="common">Italian ryegrass</name>
    <name type="synonym">Lolium perenne subsp. multiflorum</name>
    <dbReference type="NCBI Taxonomy" id="4521"/>
    <lineage>
        <taxon>Eukaryota</taxon>
        <taxon>Viridiplantae</taxon>
        <taxon>Streptophyta</taxon>
        <taxon>Embryophyta</taxon>
        <taxon>Tracheophyta</taxon>
        <taxon>Spermatophyta</taxon>
        <taxon>Magnoliopsida</taxon>
        <taxon>Liliopsida</taxon>
        <taxon>Poales</taxon>
        <taxon>Poaceae</taxon>
        <taxon>BOP clade</taxon>
        <taxon>Pooideae</taxon>
        <taxon>Poodae</taxon>
        <taxon>Poeae</taxon>
        <taxon>Poeae Chloroplast Group 2 (Poeae type)</taxon>
        <taxon>Loliodinae</taxon>
        <taxon>Loliinae</taxon>
        <taxon>Lolium</taxon>
    </lineage>
</organism>
<protein>
    <submittedName>
        <fullName evidence="2">Uncharacterized protein</fullName>
    </submittedName>
</protein>
<feature type="coiled-coil region" evidence="1">
    <location>
        <begin position="32"/>
        <end position="59"/>
    </location>
</feature>
<accession>A0AAD8WHV6</accession>
<name>A0AAD8WHV6_LOLMU</name>
<sequence length="140" mass="16356">MTRHQHWIATQAIHSKLNEVEAMMEDTTLRYEEIAQVQRRDLNNQVQDLDEKIDAQGQELKATLAIQGHELLHGLIMLPMKTHVTIIWMIKCFNNKLKKRSKHDFDLTKNVNALRKSAFNKILSMLNSNKSRNAYDMIKS</sequence>
<reference evidence="2" key="1">
    <citation type="submission" date="2023-07" db="EMBL/GenBank/DDBJ databases">
        <title>A chromosome-level genome assembly of Lolium multiflorum.</title>
        <authorList>
            <person name="Chen Y."/>
            <person name="Copetti D."/>
            <person name="Kolliker R."/>
            <person name="Studer B."/>
        </authorList>
    </citation>
    <scope>NUCLEOTIDE SEQUENCE</scope>
    <source>
        <strain evidence="2">02402/16</strain>
        <tissue evidence="2">Leaf</tissue>
    </source>
</reference>
<proteinExistence type="predicted"/>
<dbReference type="EMBL" id="JAUUTY010000003">
    <property type="protein sequence ID" value="KAK1660863.1"/>
    <property type="molecule type" value="Genomic_DNA"/>
</dbReference>
<keyword evidence="1" id="KW-0175">Coiled coil</keyword>
<evidence type="ECO:0000313" key="3">
    <source>
        <dbReference type="Proteomes" id="UP001231189"/>
    </source>
</evidence>